<evidence type="ECO:0000256" key="7">
    <source>
        <dbReference type="ARBA" id="ARBA00023242"/>
    </source>
</evidence>
<evidence type="ECO:0000256" key="5">
    <source>
        <dbReference type="ARBA" id="ARBA00022833"/>
    </source>
</evidence>
<dbReference type="InterPro" id="IPR019786">
    <property type="entry name" value="Zinc_finger_PHD-type_CS"/>
</dbReference>
<feature type="site" description="Histone H3K4me3 binding" evidence="8">
    <location>
        <position position="404"/>
    </location>
</feature>
<dbReference type="PROSITE" id="PS50016">
    <property type="entry name" value="ZF_PHD_2"/>
    <property type="match status" value="1"/>
</dbReference>
<feature type="binding site" evidence="9">
    <location>
        <position position="421"/>
    </location>
    <ligand>
        <name>Zn(2+)</name>
        <dbReference type="ChEBI" id="CHEBI:29105"/>
        <label>1</label>
    </ligand>
</feature>
<feature type="binding site" evidence="9">
    <location>
        <position position="418"/>
    </location>
    <ligand>
        <name>Zn(2+)</name>
        <dbReference type="ChEBI" id="CHEBI:29105"/>
        <label>1</label>
    </ligand>
</feature>
<dbReference type="InterPro" id="IPR001965">
    <property type="entry name" value="Znf_PHD"/>
</dbReference>
<proteinExistence type="inferred from homology"/>
<evidence type="ECO:0000256" key="3">
    <source>
        <dbReference type="ARBA" id="ARBA00022723"/>
    </source>
</evidence>
<dbReference type="InterPro" id="IPR028651">
    <property type="entry name" value="ING_fam"/>
</dbReference>
<comment type="similarity">
    <text evidence="2 11">Belongs to the ING family.</text>
</comment>
<protein>
    <recommendedName>
        <fullName evidence="11">Chromatin modification-related protein</fullName>
    </recommendedName>
</protein>
<comment type="subcellular location">
    <subcellularLocation>
        <location evidence="1 11">Nucleus</location>
    </subcellularLocation>
</comment>
<feature type="region of interest" description="Disordered" evidence="12">
    <location>
        <begin position="443"/>
        <end position="469"/>
    </location>
</feature>
<evidence type="ECO:0000256" key="8">
    <source>
        <dbReference type="PIRSR" id="PIRSR628651-50"/>
    </source>
</evidence>
<dbReference type="CDD" id="cd15505">
    <property type="entry name" value="PHD_ING"/>
    <property type="match status" value="1"/>
</dbReference>
<evidence type="ECO:0000256" key="12">
    <source>
        <dbReference type="SAM" id="MobiDB-lite"/>
    </source>
</evidence>
<evidence type="ECO:0000313" key="14">
    <source>
        <dbReference type="EMBL" id="KIK78314.1"/>
    </source>
</evidence>
<feature type="binding site" evidence="9">
    <location>
        <position position="407"/>
    </location>
    <ligand>
        <name>Zn(2+)</name>
        <dbReference type="ChEBI" id="CHEBI:29105"/>
        <label>2</label>
    </ligand>
</feature>
<dbReference type="Gene3D" id="3.30.40.10">
    <property type="entry name" value="Zinc/RING finger domain, C3HC4 (zinc finger)"/>
    <property type="match status" value="1"/>
</dbReference>
<evidence type="ECO:0000259" key="13">
    <source>
        <dbReference type="PROSITE" id="PS50016"/>
    </source>
</evidence>
<feature type="binding site" evidence="9">
    <location>
        <position position="396"/>
    </location>
    <ligand>
        <name>Zn(2+)</name>
        <dbReference type="ChEBI" id="CHEBI:29105"/>
        <label>1</label>
    </ligand>
</feature>
<evidence type="ECO:0000256" key="4">
    <source>
        <dbReference type="ARBA" id="ARBA00022771"/>
    </source>
</evidence>
<feature type="site" description="Histone H3K4me3 binding" evidence="8">
    <location>
        <position position="408"/>
    </location>
</feature>
<dbReference type="InterPro" id="IPR024610">
    <property type="entry name" value="ING_N_histone-binding"/>
</dbReference>
<dbReference type="HOGENOM" id="CLU_006204_2_0_1"/>
<dbReference type="InterPro" id="IPR013083">
    <property type="entry name" value="Znf_RING/FYVE/PHD"/>
</dbReference>
<dbReference type="EMBL" id="KN826631">
    <property type="protein sequence ID" value="KIK78314.1"/>
    <property type="molecule type" value="Genomic_DNA"/>
</dbReference>
<evidence type="ECO:0000256" key="2">
    <source>
        <dbReference type="ARBA" id="ARBA00010210"/>
    </source>
</evidence>
<keyword evidence="4 10" id="KW-0863">Zinc-finger</keyword>
<keyword evidence="3 9" id="KW-0479">Metal-binding</keyword>
<evidence type="ECO:0000256" key="9">
    <source>
        <dbReference type="PIRSR" id="PIRSR628651-51"/>
    </source>
</evidence>
<feature type="region of interest" description="Disordered" evidence="12">
    <location>
        <begin position="148"/>
        <end position="300"/>
    </location>
</feature>
<feature type="compositionally biased region" description="Basic residues" evidence="12">
    <location>
        <begin position="443"/>
        <end position="455"/>
    </location>
</feature>
<comment type="domain">
    <text evidence="11">The PHD-type zinc finger mediates the binding to H3K4me3.</text>
</comment>
<feature type="binding site" evidence="9">
    <location>
        <position position="437"/>
    </location>
    <ligand>
        <name>Zn(2+)</name>
        <dbReference type="ChEBI" id="CHEBI:29105"/>
        <label>2</label>
    </ligand>
</feature>
<reference evidence="15" key="2">
    <citation type="submission" date="2015-01" db="EMBL/GenBank/DDBJ databases">
        <title>Evolutionary Origins and Diversification of the Mycorrhizal Mutualists.</title>
        <authorList>
            <consortium name="DOE Joint Genome Institute"/>
            <consortium name="Mycorrhizal Genomics Consortium"/>
            <person name="Kohler A."/>
            <person name="Kuo A."/>
            <person name="Nagy L.G."/>
            <person name="Floudas D."/>
            <person name="Copeland A."/>
            <person name="Barry K.W."/>
            <person name="Cichocki N."/>
            <person name="Veneault-Fourrey C."/>
            <person name="LaButti K."/>
            <person name="Lindquist E.A."/>
            <person name="Lipzen A."/>
            <person name="Lundell T."/>
            <person name="Morin E."/>
            <person name="Murat C."/>
            <person name="Riley R."/>
            <person name="Ohm R."/>
            <person name="Sun H."/>
            <person name="Tunlid A."/>
            <person name="Henrissat B."/>
            <person name="Grigoriev I.V."/>
            <person name="Hibbett D.S."/>
            <person name="Martin F."/>
        </authorList>
    </citation>
    <scope>NUCLEOTIDE SEQUENCE [LARGE SCALE GENOMIC DNA]</scope>
    <source>
        <strain evidence="15">Ve08.2h10</strain>
    </source>
</reference>
<keyword evidence="5 9" id="KW-0862">Zinc</keyword>
<name>A0A0D0DCB4_9AGAM</name>
<accession>A0A0D0DCB4</accession>
<dbReference type="OrthoDB" id="2505961at2759"/>
<dbReference type="Proteomes" id="UP000054538">
    <property type="component" value="Unassembled WGS sequence"/>
</dbReference>
<keyword evidence="6 11" id="KW-0156">Chromatin regulator</keyword>
<dbReference type="GO" id="GO:0005634">
    <property type="term" value="C:nucleus"/>
    <property type="evidence" value="ECO:0007669"/>
    <property type="project" value="UniProtKB-SubCell"/>
</dbReference>
<keyword evidence="7 11" id="KW-0539">Nucleus</keyword>
<dbReference type="Pfam" id="PF12998">
    <property type="entry name" value="ING"/>
    <property type="match status" value="1"/>
</dbReference>
<dbReference type="PROSITE" id="PS01359">
    <property type="entry name" value="ZF_PHD_1"/>
    <property type="match status" value="1"/>
</dbReference>
<dbReference type="Gene3D" id="6.10.140.1740">
    <property type="match status" value="1"/>
</dbReference>
<keyword evidence="15" id="KW-1185">Reference proteome</keyword>
<dbReference type="PANTHER" id="PTHR10333:SF42">
    <property type="entry name" value="INHIBITOR OF GROWTH PROTEIN 5"/>
    <property type="match status" value="1"/>
</dbReference>
<dbReference type="GO" id="GO:0008270">
    <property type="term" value="F:zinc ion binding"/>
    <property type="evidence" value="ECO:0007669"/>
    <property type="project" value="UniProtKB-KW"/>
</dbReference>
<feature type="site" description="Histone H3K4me3 binding" evidence="8">
    <location>
        <position position="416"/>
    </location>
</feature>
<feature type="binding site" evidence="9">
    <location>
        <position position="394"/>
    </location>
    <ligand>
        <name>Zn(2+)</name>
        <dbReference type="ChEBI" id="CHEBI:29105"/>
        <label>1</label>
    </ligand>
</feature>
<evidence type="ECO:0000256" key="10">
    <source>
        <dbReference type="PROSITE-ProRule" id="PRU00146"/>
    </source>
</evidence>
<dbReference type="InParanoid" id="A0A0D0DCB4"/>
<dbReference type="InterPro" id="IPR011011">
    <property type="entry name" value="Znf_FYVE_PHD"/>
</dbReference>
<evidence type="ECO:0000313" key="15">
    <source>
        <dbReference type="Proteomes" id="UP000054538"/>
    </source>
</evidence>
<comment type="subunit">
    <text evidence="11">Component of an histone acetyltransferase complex. Interacts with H3K4me3 and to a lesser extent with H3K4me2.</text>
</comment>
<dbReference type="GO" id="GO:0006355">
    <property type="term" value="P:regulation of DNA-templated transcription"/>
    <property type="evidence" value="ECO:0007669"/>
    <property type="project" value="TreeGrafter"/>
</dbReference>
<organism evidence="14 15">
    <name type="scientific">Paxillus rubicundulus Ve08.2h10</name>
    <dbReference type="NCBI Taxonomy" id="930991"/>
    <lineage>
        <taxon>Eukaryota</taxon>
        <taxon>Fungi</taxon>
        <taxon>Dikarya</taxon>
        <taxon>Basidiomycota</taxon>
        <taxon>Agaricomycotina</taxon>
        <taxon>Agaricomycetes</taxon>
        <taxon>Agaricomycetidae</taxon>
        <taxon>Boletales</taxon>
        <taxon>Paxilineae</taxon>
        <taxon>Paxillaceae</taxon>
        <taxon>Paxillus</taxon>
    </lineage>
</organism>
<dbReference type="STRING" id="930991.A0A0D0DCB4"/>
<reference evidence="14 15" key="1">
    <citation type="submission" date="2014-04" db="EMBL/GenBank/DDBJ databases">
        <authorList>
            <consortium name="DOE Joint Genome Institute"/>
            <person name="Kuo A."/>
            <person name="Kohler A."/>
            <person name="Jargeat P."/>
            <person name="Nagy L.G."/>
            <person name="Floudas D."/>
            <person name="Copeland A."/>
            <person name="Barry K.W."/>
            <person name="Cichocki N."/>
            <person name="Veneault-Fourrey C."/>
            <person name="LaButti K."/>
            <person name="Lindquist E.A."/>
            <person name="Lipzen A."/>
            <person name="Lundell T."/>
            <person name="Morin E."/>
            <person name="Murat C."/>
            <person name="Sun H."/>
            <person name="Tunlid A."/>
            <person name="Henrissat B."/>
            <person name="Grigoriev I.V."/>
            <person name="Hibbett D.S."/>
            <person name="Martin F."/>
            <person name="Nordberg H.P."/>
            <person name="Cantor M.N."/>
            <person name="Hua S.X."/>
        </authorList>
    </citation>
    <scope>NUCLEOTIDE SEQUENCE [LARGE SCALE GENOMIC DNA]</scope>
    <source>
        <strain evidence="14 15">Ve08.2h10</strain>
    </source>
</reference>
<comment type="function">
    <text evidence="11">Component of an histone acetyltransferase complex.</text>
</comment>
<feature type="domain" description="PHD-type" evidence="13">
    <location>
        <begin position="391"/>
        <end position="440"/>
    </location>
</feature>
<feature type="binding site" evidence="9">
    <location>
        <position position="412"/>
    </location>
    <ligand>
        <name>Zn(2+)</name>
        <dbReference type="ChEBI" id="CHEBI:29105"/>
        <label>2</label>
    </ligand>
</feature>
<dbReference type="AlphaFoldDB" id="A0A0D0DCB4"/>
<dbReference type="InterPro" id="IPR019787">
    <property type="entry name" value="Znf_PHD-finger"/>
</dbReference>
<dbReference type="SMART" id="SM00249">
    <property type="entry name" value="PHD"/>
    <property type="match status" value="1"/>
</dbReference>
<dbReference type="PANTHER" id="PTHR10333">
    <property type="entry name" value="INHIBITOR OF GROWTH PROTEIN"/>
    <property type="match status" value="1"/>
</dbReference>
<feature type="region of interest" description="Disordered" evidence="12">
    <location>
        <begin position="314"/>
        <end position="342"/>
    </location>
</feature>
<evidence type="ECO:0000256" key="11">
    <source>
        <dbReference type="RuleBase" id="RU361213"/>
    </source>
</evidence>
<feature type="compositionally biased region" description="Polar residues" evidence="12">
    <location>
        <begin position="265"/>
        <end position="280"/>
    </location>
</feature>
<feature type="compositionally biased region" description="Polar residues" evidence="12">
    <location>
        <begin position="220"/>
        <end position="257"/>
    </location>
</feature>
<dbReference type="GO" id="GO:0000785">
    <property type="term" value="C:chromatin"/>
    <property type="evidence" value="ECO:0007669"/>
    <property type="project" value="UniProtKB-ARBA"/>
</dbReference>
<dbReference type="SUPFAM" id="SSF57903">
    <property type="entry name" value="FYVE/PHD zinc finger"/>
    <property type="match status" value="1"/>
</dbReference>
<dbReference type="GO" id="GO:0006325">
    <property type="term" value="P:chromatin organization"/>
    <property type="evidence" value="ECO:0007669"/>
    <property type="project" value="UniProtKB-KW"/>
</dbReference>
<feature type="site" description="Histone H3K4me3 binding" evidence="8">
    <location>
        <position position="393"/>
    </location>
</feature>
<dbReference type="SMART" id="SM01408">
    <property type="entry name" value="ING"/>
    <property type="match status" value="1"/>
</dbReference>
<feature type="binding site" evidence="9">
    <location>
        <position position="434"/>
    </location>
    <ligand>
        <name>Zn(2+)</name>
        <dbReference type="ChEBI" id="CHEBI:29105"/>
        <label>2</label>
    </ligand>
</feature>
<gene>
    <name evidence="14" type="ORF">PAXRUDRAFT_834608</name>
</gene>
<dbReference type="CDD" id="cd16859">
    <property type="entry name" value="ING_ING4_5"/>
    <property type="match status" value="1"/>
</dbReference>
<evidence type="ECO:0000256" key="1">
    <source>
        <dbReference type="ARBA" id="ARBA00004123"/>
    </source>
</evidence>
<sequence>MAPSRASTSQSSNINTVYTLSLLSEYNHTLDSLPPDLSRNFADLRELDAVLSSSMASITMKIQKLTQVIEEGSMSKQERLILLADIADEAARLKLGGEDKIRVACQAADNVKGHTDHMHLLLSQIPSFDISLLNRKTTYPHISARSYMPIPESSRRKRGNYGSIMTTAPDVSPTKRKKNPRDDDVDITSGKSPRKDNKIGDPGASRSRNGARSRRPERATSPTESVLSVTSHIPPSASQLHANNSRAGGHTSRSSHTSAKRSKPPATSQAYEDPVTNGSISRRDIFPGPPTVSAGHPSLHMPYINGSNGLHNYDLPNDHKMTNDWTGPPPHGQLEGPGMPVARSAHSGMPMGPAGVLTPNIPLGLANDAPASAAADNATEAGEGEGEGDDRTYCFCDRVSYGQMIACDDEECEREWFHLSCIGLASVPEGSWFCEACKAKQKNAKRASRGGKRRVGGGARSGGKAVNNS</sequence>
<evidence type="ECO:0000256" key="6">
    <source>
        <dbReference type="ARBA" id="ARBA00022853"/>
    </source>
</evidence>